<dbReference type="Proteomes" id="UP000187158">
    <property type="component" value="Unassembled WGS sequence"/>
</dbReference>
<reference evidence="1 2" key="1">
    <citation type="submission" date="2016-11" db="EMBL/GenBank/DDBJ databases">
        <title>Paenibacillus species isolates.</title>
        <authorList>
            <person name="Beno S.M."/>
        </authorList>
    </citation>
    <scope>NUCLEOTIDE SEQUENCE [LARGE SCALE GENOMIC DNA]</scope>
    <source>
        <strain evidence="1 2">FSL H7-0433</strain>
    </source>
</reference>
<evidence type="ECO:0000313" key="2">
    <source>
        <dbReference type="Proteomes" id="UP000187158"/>
    </source>
</evidence>
<evidence type="ECO:0000313" key="1">
    <source>
        <dbReference type="EMBL" id="OMD36247.1"/>
    </source>
</evidence>
<comment type="caution">
    <text evidence="1">The sequence shown here is derived from an EMBL/GenBank/DDBJ whole genome shotgun (WGS) entry which is preliminary data.</text>
</comment>
<proteinExistence type="predicted"/>
<dbReference type="EMBL" id="MPVP01000029">
    <property type="protein sequence ID" value="OMD36247.1"/>
    <property type="molecule type" value="Genomic_DNA"/>
</dbReference>
<organism evidence="1 2">
    <name type="scientific">Paenibacillus odorifer</name>
    <dbReference type="NCBI Taxonomy" id="189426"/>
    <lineage>
        <taxon>Bacteria</taxon>
        <taxon>Bacillati</taxon>
        <taxon>Bacillota</taxon>
        <taxon>Bacilli</taxon>
        <taxon>Bacillales</taxon>
        <taxon>Paenibacillaceae</taxon>
        <taxon>Paenibacillus</taxon>
    </lineage>
</organism>
<protein>
    <submittedName>
        <fullName evidence="1">Uncharacterized protein</fullName>
    </submittedName>
</protein>
<name>A0ABX3GSL8_9BACL</name>
<accession>A0ABX3GSL8</accession>
<gene>
    <name evidence="1" type="ORF">BSO21_07495</name>
</gene>
<keyword evidence="2" id="KW-1185">Reference proteome</keyword>
<sequence length="81" mass="9282">MFYKCSLIASLGASLDAALVMLRTKKRLSQATISWLLGQPLFCEKMSLFLMLDCYRSVVKNRGENTFTLLKERMLEIEAPF</sequence>